<protein>
    <submittedName>
        <fullName evidence="2">Uncharacterized protein</fullName>
    </submittedName>
</protein>
<feature type="transmembrane region" description="Helical" evidence="1">
    <location>
        <begin position="75"/>
        <end position="91"/>
    </location>
</feature>
<sequence length="135" mass="15047">MTETENAEGKGPRVVTAASARFAAKIFHYGNIAAMLVPLPLGIFWLGASMLVYAMNRHNPNPRVGHYTQTGATPLYGAVGLVVVVATFFSRGLMPWVVLWIFCAVIIIPWSIYQLVQIQREEWHDTPIPAEHDKK</sequence>
<feature type="transmembrane region" description="Helical" evidence="1">
    <location>
        <begin position="97"/>
        <end position="116"/>
    </location>
</feature>
<keyword evidence="1" id="KW-0812">Transmembrane</keyword>
<name>A0A1I1TB05_9GAMM</name>
<dbReference type="Proteomes" id="UP000198611">
    <property type="component" value="Unassembled WGS sequence"/>
</dbReference>
<keyword evidence="3" id="KW-1185">Reference proteome</keyword>
<feature type="transmembrane region" description="Helical" evidence="1">
    <location>
        <begin position="32"/>
        <end position="54"/>
    </location>
</feature>
<evidence type="ECO:0000313" key="2">
    <source>
        <dbReference type="EMBL" id="SFD54298.1"/>
    </source>
</evidence>
<dbReference type="AlphaFoldDB" id="A0A1I1TB05"/>
<dbReference type="OrthoDB" id="8561689at2"/>
<proteinExistence type="predicted"/>
<evidence type="ECO:0000256" key="1">
    <source>
        <dbReference type="SAM" id="Phobius"/>
    </source>
</evidence>
<keyword evidence="1" id="KW-1133">Transmembrane helix</keyword>
<accession>A0A1I1TB05</accession>
<keyword evidence="1" id="KW-0472">Membrane</keyword>
<reference evidence="2 3" key="1">
    <citation type="submission" date="2016-10" db="EMBL/GenBank/DDBJ databases">
        <authorList>
            <person name="de Groot N.N."/>
        </authorList>
    </citation>
    <scope>NUCLEOTIDE SEQUENCE [LARGE SCALE GENOMIC DNA]</scope>
    <source>
        <strain evidence="2 3">HL3</strain>
    </source>
</reference>
<organism evidence="2 3">
    <name type="scientific">Thiohalospira halophila DSM 15071</name>
    <dbReference type="NCBI Taxonomy" id="1123397"/>
    <lineage>
        <taxon>Bacteria</taxon>
        <taxon>Pseudomonadati</taxon>
        <taxon>Pseudomonadota</taxon>
        <taxon>Gammaproteobacteria</taxon>
        <taxon>Thiohalospirales</taxon>
        <taxon>Thiohalospiraceae</taxon>
        <taxon>Thiohalospira</taxon>
    </lineage>
</organism>
<dbReference type="EMBL" id="FOMJ01000006">
    <property type="protein sequence ID" value="SFD54298.1"/>
    <property type="molecule type" value="Genomic_DNA"/>
</dbReference>
<dbReference type="STRING" id="1123397.SAMN05660831_01807"/>
<gene>
    <name evidence="2" type="ORF">SAMN05660831_01807</name>
</gene>
<dbReference type="RefSeq" id="WP_093428445.1">
    <property type="nucleotide sequence ID" value="NZ_FOMJ01000006.1"/>
</dbReference>
<evidence type="ECO:0000313" key="3">
    <source>
        <dbReference type="Proteomes" id="UP000198611"/>
    </source>
</evidence>